<keyword evidence="4" id="KW-1185">Reference proteome</keyword>
<evidence type="ECO:0000259" key="2">
    <source>
        <dbReference type="Pfam" id="PF08241"/>
    </source>
</evidence>
<dbReference type="SUPFAM" id="SSF53335">
    <property type="entry name" value="S-adenosyl-L-methionine-dependent methyltransferases"/>
    <property type="match status" value="1"/>
</dbReference>
<feature type="domain" description="Methyltransferase type 11" evidence="2">
    <location>
        <begin position="116"/>
        <end position="236"/>
    </location>
</feature>
<dbReference type="OrthoDB" id="10017101at2759"/>
<sequence length="282" mass="31218">MSTMSRSWRDLYQIYGSDERDSNINLSAQGIVLGFSTGAFVIYFNALTIYLTRSFPLLPVQVWSLLVGFVVGLTALMCVCFLVTAANLLYSSLILRWRIAEQMLDMLDWSYVHEVLDVGCGSGILLNAVGLRLKKERAGGGCAVGVDLWLEGGKKSMSFTLQNASLEIVDEYVTCKTGEPRNLPFEDDHFDAVVSAMCLHKLSSESGPRSAEACEERLKGLQEIVRVLKPGGKAVIWDLCHVNEYAVKLKDLHMSDVKVSSCIPAYMMQSHIVSFKKPGQMS</sequence>
<dbReference type="CDD" id="cd02440">
    <property type="entry name" value="AdoMet_MTases"/>
    <property type="match status" value="1"/>
</dbReference>
<keyword evidence="1" id="KW-1133">Transmembrane helix</keyword>
<dbReference type="GO" id="GO:0008757">
    <property type="term" value="F:S-adenosylmethionine-dependent methyltransferase activity"/>
    <property type="evidence" value="ECO:0007669"/>
    <property type="project" value="InterPro"/>
</dbReference>
<reference evidence="3" key="1">
    <citation type="submission" date="2021-08" db="EMBL/GenBank/DDBJ databases">
        <title>WGS assembly of Ceratopteris richardii.</title>
        <authorList>
            <person name="Marchant D.B."/>
            <person name="Chen G."/>
            <person name="Jenkins J."/>
            <person name="Shu S."/>
            <person name="Leebens-Mack J."/>
            <person name="Grimwood J."/>
            <person name="Schmutz J."/>
            <person name="Soltis P."/>
            <person name="Soltis D."/>
            <person name="Chen Z.-H."/>
        </authorList>
    </citation>
    <scope>NUCLEOTIDE SEQUENCE</scope>
    <source>
        <strain evidence="3">Whitten #5841</strain>
        <tissue evidence="3">Leaf</tissue>
    </source>
</reference>
<name>A0A8T2V2M1_CERRI</name>
<dbReference type="OMA" id="HTVGREY"/>
<dbReference type="PANTHER" id="PTHR45277:SF1">
    <property type="entry name" value="EXPRESSED PROTEIN"/>
    <property type="match status" value="1"/>
</dbReference>
<feature type="transmembrane region" description="Helical" evidence="1">
    <location>
        <begin position="63"/>
        <end position="90"/>
    </location>
</feature>
<evidence type="ECO:0000313" key="3">
    <source>
        <dbReference type="EMBL" id="KAH7438489.1"/>
    </source>
</evidence>
<evidence type="ECO:0000313" key="4">
    <source>
        <dbReference type="Proteomes" id="UP000825935"/>
    </source>
</evidence>
<evidence type="ECO:0000256" key="1">
    <source>
        <dbReference type="SAM" id="Phobius"/>
    </source>
</evidence>
<feature type="transmembrane region" description="Helical" evidence="1">
    <location>
        <begin position="30"/>
        <end position="51"/>
    </location>
</feature>
<dbReference type="Pfam" id="PF08241">
    <property type="entry name" value="Methyltransf_11"/>
    <property type="match status" value="1"/>
</dbReference>
<keyword evidence="1" id="KW-0472">Membrane</keyword>
<dbReference type="AlphaFoldDB" id="A0A8T2V2M1"/>
<dbReference type="PANTHER" id="PTHR45277">
    <property type="entry name" value="EXPRESSED PROTEIN"/>
    <property type="match status" value="1"/>
</dbReference>
<comment type="caution">
    <text evidence="3">The sequence shown here is derived from an EMBL/GenBank/DDBJ whole genome shotgun (WGS) entry which is preliminary data.</text>
</comment>
<dbReference type="InterPro" id="IPR013216">
    <property type="entry name" value="Methyltransf_11"/>
</dbReference>
<organism evidence="3 4">
    <name type="scientific">Ceratopteris richardii</name>
    <name type="common">Triangle waterfern</name>
    <dbReference type="NCBI Taxonomy" id="49495"/>
    <lineage>
        <taxon>Eukaryota</taxon>
        <taxon>Viridiplantae</taxon>
        <taxon>Streptophyta</taxon>
        <taxon>Embryophyta</taxon>
        <taxon>Tracheophyta</taxon>
        <taxon>Polypodiopsida</taxon>
        <taxon>Polypodiidae</taxon>
        <taxon>Polypodiales</taxon>
        <taxon>Pteridineae</taxon>
        <taxon>Pteridaceae</taxon>
        <taxon>Parkerioideae</taxon>
        <taxon>Ceratopteris</taxon>
    </lineage>
</organism>
<dbReference type="InterPro" id="IPR029063">
    <property type="entry name" value="SAM-dependent_MTases_sf"/>
</dbReference>
<dbReference type="Proteomes" id="UP000825935">
    <property type="component" value="Chromosome 4"/>
</dbReference>
<dbReference type="Gene3D" id="3.40.50.150">
    <property type="entry name" value="Vaccinia Virus protein VP39"/>
    <property type="match status" value="1"/>
</dbReference>
<proteinExistence type="predicted"/>
<dbReference type="EMBL" id="CM035409">
    <property type="protein sequence ID" value="KAH7438489.1"/>
    <property type="molecule type" value="Genomic_DNA"/>
</dbReference>
<gene>
    <name evidence="3" type="ORF">KP509_04G017000</name>
</gene>
<protein>
    <recommendedName>
        <fullName evidence="2">Methyltransferase type 11 domain-containing protein</fullName>
    </recommendedName>
</protein>
<accession>A0A8T2V2M1</accession>
<keyword evidence="1" id="KW-0812">Transmembrane</keyword>